<evidence type="ECO:0000256" key="1">
    <source>
        <dbReference type="SAM" id="MobiDB-lite"/>
    </source>
</evidence>
<reference evidence="2" key="1">
    <citation type="submission" date="2022-05" db="EMBL/GenBank/DDBJ databases">
        <authorList>
            <person name="Okamura Y."/>
        </authorList>
    </citation>
    <scope>NUCLEOTIDE SEQUENCE</scope>
</reference>
<comment type="caution">
    <text evidence="2">The sequence shown here is derived from an EMBL/GenBank/DDBJ whole genome shotgun (WGS) entry which is preliminary data.</text>
</comment>
<dbReference type="AlphaFoldDB" id="A0A9P0X9K5"/>
<organism evidence="2 3">
    <name type="scientific">Pieris brassicae</name>
    <name type="common">White butterfly</name>
    <name type="synonym">Large white butterfly</name>
    <dbReference type="NCBI Taxonomy" id="7116"/>
    <lineage>
        <taxon>Eukaryota</taxon>
        <taxon>Metazoa</taxon>
        <taxon>Ecdysozoa</taxon>
        <taxon>Arthropoda</taxon>
        <taxon>Hexapoda</taxon>
        <taxon>Insecta</taxon>
        <taxon>Pterygota</taxon>
        <taxon>Neoptera</taxon>
        <taxon>Endopterygota</taxon>
        <taxon>Lepidoptera</taxon>
        <taxon>Glossata</taxon>
        <taxon>Ditrysia</taxon>
        <taxon>Papilionoidea</taxon>
        <taxon>Pieridae</taxon>
        <taxon>Pierinae</taxon>
        <taxon>Pieris</taxon>
    </lineage>
</organism>
<dbReference type="EMBL" id="CALOZG010000004">
    <property type="protein sequence ID" value="CAH4022952.1"/>
    <property type="molecule type" value="Genomic_DNA"/>
</dbReference>
<sequence length="193" mass="22393">MESINEEIQANLPDPPDEETEIKLRPLERIKLHPKVPPEPSAYGKGKNFSRPWILQDGRGVPKSGSEMRDSFCVPKKPPKGEGIRKRMLKDFFWEQMLDEVIEELATSQPVADYCTEYESNFIKEQFEPRNLEITADKNMHLKYPLYGTGSSAITYYSESVKKTGPGEILEKFRRCQYFTKPMEERLDNGWVL</sequence>
<evidence type="ECO:0000313" key="3">
    <source>
        <dbReference type="Proteomes" id="UP001152562"/>
    </source>
</evidence>
<dbReference type="OrthoDB" id="2120499at2759"/>
<feature type="region of interest" description="Disordered" evidence="1">
    <location>
        <begin position="26"/>
        <end position="51"/>
    </location>
</feature>
<accession>A0A9P0X9K5</accession>
<gene>
    <name evidence="2" type="ORF">PIBRA_LOCUS4082</name>
</gene>
<evidence type="ECO:0000313" key="2">
    <source>
        <dbReference type="EMBL" id="CAH4022952.1"/>
    </source>
</evidence>
<name>A0A9P0X9K5_PIEBR</name>
<keyword evidence="3" id="KW-1185">Reference proteome</keyword>
<protein>
    <submittedName>
        <fullName evidence="2">Uncharacterized protein</fullName>
    </submittedName>
</protein>
<dbReference type="Proteomes" id="UP001152562">
    <property type="component" value="Unassembled WGS sequence"/>
</dbReference>
<proteinExistence type="predicted"/>